<dbReference type="PROSITE" id="PS50956">
    <property type="entry name" value="HTH_ASNC_2"/>
    <property type="match status" value="1"/>
</dbReference>
<dbReference type="SMART" id="SM00344">
    <property type="entry name" value="HTH_ASNC"/>
    <property type="match status" value="1"/>
</dbReference>
<dbReference type="SUPFAM" id="SSF46785">
    <property type="entry name" value="Winged helix' DNA-binding domain"/>
    <property type="match status" value="1"/>
</dbReference>
<dbReference type="InterPro" id="IPR011008">
    <property type="entry name" value="Dimeric_a/b-barrel"/>
</dbReference>
<dbReference type="RefSeq" id="WP_344929996.1">
    <property type="nucleotide sequence ID" value="NZ_BAABCW010000021.1"/>
</dbReference>
<dbReference type="InterPro" id="IPR011991">
    <property type="entry name" value="ArsR-like_HTH"/>
</dbReference>
<dbReference type="SUPFAM" id="SSF54909">
    <property type="entry name" value="Dimeric alpha+beta barrel"/>
    <property type="match status" value="1"/>
</dbReference>
<dbReference type="InterPro" id="IPR019888">
    <property type="entry name" value="Tscrpt_reg_AsnC-like"/>
</dbReference>
<dbReference type="CDD" id="cd00090">
    <property type="entry name" value="HTH_ARSR"/>
    <property type="match status" value="1"/>
</dbReference>
<sequence>MIKDKLDLKIIKFLKENSRASYAHIGREIGLSASAVGERVQRLEDTGVIKKYVTIIDAKKMGFSVSAYILMSIDSKHFHHFMDTLESFPEIEQCSRVTGENCLIIKVVVKDSDHLQEVIDRLTPYGNPSTQVILSDIIANSSKIID</sequence>
<dbReference type="Gene3D" id="1.10.10.10">
    <property type="entry name" value="Winged helix-like DNA-binding domain superfamily/Winged helix DNA-binding domain"/>
    <property type="match status" value="1"/>
</dbReference>
<evidence type="ECO:0000256" key="3">
    <source>
        <dbReference type="ARBA" id="ARBA00023163"/>
    </source>
</evidence>
<protein>
    <recommendedName>
        <fullName evidence="4">HTH asnC-type domain-containing protein</fullName>
    </recommendedName>
</protein>
<reference evidence="6" key="1">
    <citation type="journal article" date="2019" name="Int. J. Syst. Evol. Microbiol.">
        <title>The Global Catalogue of Microorganisms (GCM) 10K type strain sequencing project: providing services to taxonomists for standard genome sequencing and annotation.</title>
        <authorList>
            <consortium name="The Broad Institute Genomics Platform"/>
            <consortium name="The Broad Institute Genome Sequencing Center for Infectious Disease"/>
            <person name="Wu L."/>
            <person name="Ma J."/>
        </authorList>
    </citation>
    <scope>NUCLEOTIDE SEQUENCE [LARGE SCALE GENOMIC DNA]</scope>
    <source>
        <strain evidence="6">JCM 17106</strain>
    </source>
</reference>
<feature type="domain" description="HTH asnC-type" evidence="4">
    <location>
        <begin position="1"/>
        <end position="64"/>
    </location>
</feature>
<keyword evidence="3" id="KW-0804">Transcription</keyword>
<dbReference type="PANTHER" id="PTHR30154">
    <property type="entry name" value="LEUCINE-RESPONSIVE REGULATORY PROTEIN"/>
    <property type="match status" value="1"/>
</dbReference>
<evidence type="ECO:0000313" key="5">
    <source>
        <dbReference type="EMBL" id="GAA3519459.1"/>
    </source>
</evidence>
<dbReference type="EMBL" id="BAABCW010000021">
    <property type="protein sequence ID" value="GAA3519459.1"/>
    <property type="molecule type" value="Genomic_DNA"/>
</dbReference>
<evidence type="ECO:0000313" key="6">
    <source>
        <dbReference type="Proteomes" id="UP001500459"/>
    </source>
</evidence>
<evidence type="ECO:0000259" key="4">
    <source>
        <dbReference type="PROSITE" id="PS50956"/>
    </source>
</evidence>
<name>A0ABP6URH5_9FLAO</name>
<dbReference type="InterPro" id="IPR000485">
    <property type="entry name" value="AsnC-type_HTH_dom"/>
</dbReference>
<proteinExistence type="predicted"/>
<keyword evidence="2" id="KW-0238">DNA-binding</keyword>
<gene>
    <name evidence="5" type="ORF">GCM10022393_37070</name>
</gene>
<dbReference type="InterPro" id="IPR019887">
    <property type="entry name" value="Tscrpt_reg_AsnC/Lrp_C"/>
</dbReference>
<evidence type="ECO:0000256" key="2">
    <source>
        <dbReference type="ARBA" id="ARBA00023125"/>
    </source>
</evidence>
<keyword evidence="6" id="KW-1185">Reference proteome</keyword>
<dbReference type="InterPro" id="IPR036388">
    <property type="entry name" value="WH-like_DNA-bd_sf"/>
</dbReference>
<organism evidence="5 6">
    <name type="scientific">Aquimarina addita</name>
    <dbReference type="NCBI Taxonomy" id="870485"/>
    <lineage>
        <taxon>Bacteria</taxon>
        <taxon>Pseudomonadati</taxon>
        <taxon>Bacteroidota</taxon>
        <taxon>Flavobacteriia</taxon>
        <taxon>Flavobacteriales</taxon>
        <taxon>Flavobacteriaceae</taxon>
        <taxon>Aquimarina</taxon>
    </lineage>
</organism>
<dbReference type="Proteomes" id="UP001500459">
    <property type="component" value="Unassembled WGS sequence"/>
</dbReference>
<dbReference type="PANTHER" id="PTHR30154:SF34">
    <property type="entry name" value="TRANSCRIPTIONAL REGULATOR AZLB"/>
    <property type="match status" value="1"/>
</dbReference>
<dbReference type="PRINTS" id="PR00033">
    <property type="entry name" value="HTHASNC"/>
</dbReference>
<comment type="caution">
    <text evidence="5">The sequence shown here is derived from an EMBL/GenBank/DDBJ whole genome shotgun (WGS) entry which is preliminary data.</text>
</comment>
<dbReference type="Gene3D" id="3.30.70.920">
    <property type="match status" value="1"/>
</dbReference>
<dbReference type="Pfam" id="PF01037">
    <property type="entry name" value="AsnC_trans_reg"/>
    <property type="match status" value="1"/>
</dbReference>
<keyword evidence="1" id="KW-0805">Transcription regulation</keyword>
<evidence type="ECO:0000256" key="1">
    <source>
        <dbReference type="ARBA" id="ARBA00023015"/>
    </source>
</evidence>
<dbReference type="Pfam" id="PF13404">
    <property type="entry name" value="HTH_AsnC-type"/>
    <property type="match status" value="1"/>
</dbReference>
<dbReference type="InterPro" id="IPR036390">
    <property type="entry name" value="WH_DNA-bd_sf"/>
</dbReference>
<accession>A0ABP6URH5</accession>